<keyword evidence="1" id="KW-1133">Transmembrane helix</keyword>
<sequence>MQSTALEGDIPQSEQQVQKSSVAETAAFIAGAASFISYFVLWKVIYLSQNNKCKSLLWPKQLHSLQVLQFCH</sequence>
<proteinExistence type="predicted"/>
<dbReference type="WBParaSite" id="ASIM_0002060201-mRNA-1">
    <property type="protein sequence ID" value="ASIM_0002060201-mRNA-1"/>
    <property type="gene ID" value="ASIM_0002060201"/>
</dbReference>
<organism evidence="4">
    <name type="scientific">Anisakis simplex</name>
    <name type="common">Herring worm</name>
    <dbReference type="NCBI Taxonomy" id="6269"/>
    <lineage>
        <taxon>Eukaryota</taxon>
        <taxon>Metazoa</taxon>
        <taxon>Ecdysozoa</taxon>
        <taxon>Nematoda</taxon>
        <taxon>Chromadorea</taxon>
        <taxon>Rhabditida</taxon>
        <taxon>Spirurina</taxon>
        <taxon>Ascaridomorpha</taxon>
        <taxon>Ascaridoidea</taxon>
        <taxon>Anisakidae</taxon>
        <taxon>Anisakis</taxon>
        <taxon>Anisakis simplex complex</taxon>
    </lineage>
</organism>
<dbReference type="Proteomes" id="UP000267096">
    <property type="component" value="Unassembled WGS sequence"/>
</dbReference>
<accession>A0A0M3KHY7</accession>
<evidence type="ECO:0000313" key="3">
    <source>
        <dbReference type="Proteomes" id="UP000267096"/>
    </source>
</evidence>
<gene>
    <name evidence="2" type="ORF">ASIM_LOCUS19983</name>
</gene>
<keyword evidence="3" id="KW-1185">Reference proteome</keyword>
<reference evidence="4" key="1">
    <citation type="submission" date="2017-02" db="UniProtKB">
        <authorList>
            <consortium name="WormBaseParasite"/>
        </authorList>
    </citation>
    <scope>IDENTIFICATION</scope>
</reference>
<reference evidence="2 3" key="2">
    <citation type="submission" date="2018-11" db="EMBL/GenBank/DDBJ databases">
        <authorList>
            <consortium name="Pathogen Informatics"/>
        </authorList>
    </citation>
    <scope>NUCLEOTIDE SEQUENCE [LARGE SCALE GENOMIC DNA]</scope>
</reference>
<keyword evidence="1" id="KW-0472">Membrane</keyword>
<evidence type="ECO:0000313" key="2">
    <source>
        <dbReference type="EMBL" id="VDK73455.1"/>
    </source>
</evidence>
<evidence type="ECO:0000313" key="4">
    <source>
        <dbReference type="WBParaSite" id="ASIM_0002060201-mRNA-1"/>
    </source>
</evidence>
<feature type="transmembrane region" description="Helical" evidence="1">
    <location>
        <begin position="26"/>
        <end position="46"/>
    </location>
</feature>
<name>A0A0M3KHY7_ANISI</name>
<dbReference type="AlphaFoldDB" id="A0A0M3KHY7"/>
<dbReference type="EMBL" id="UYRR01038402">
    <property type="protein sequence ID" value="VDK73455.1"/>
    <property type="molecule type" value="Genomic_DNA"/>
</dbReference>
<evidence type="ECO:0000256" key="1">
    <source>
        <dbReference type="SAM" id="Phobius"/>
    </source>
</evidence>
<protein>
    <submittedName>
        <fullName evidence="4">Ovule protein</fullName>
    </submittedName>
</protein>
<keyword evidence="1" id="KW-0812">Transmembrane</keyword>